<dbReference type="AlphaFoldDB" id="A0A163FHX7"/>
<keyword evidence="1" id="KW-1133">Transmembrane helix</keyword>
<evidence type="ECO:0000313" key="3">
    <source>
        <dbReference type="Proteomes" id="UP000076796"/>
    </source>
</evidence>
<evidence type="ECO:0000313" key="2">
    <source>
        <dbReference type="EMBL" id="KZS44401.1"/>
    </source>
</evidence>
<dbReference type="Proteomes" id="UP000076796">
    <property type="component" value="Unassembled WGS sequence"/>
</dbReference>
<dbReference type="STRING" id="59843.A3958_02805"/>
<proteinExistence type="predicted"/>
<keyword evidence="1" id="KW-0472">Membrane</keyword>
<organism evidence="2 3">
    <name type="scientific">Paenibacillus glucanolyticus</name>
    <dbReference type="NCBI Taxonomy" id="59843"/>
    <lineage>
        <taxon>Bacteria</taxon>
        <taxon>Bacillati</taxon>
        <taxon>Bacillota</taxon>
        <taxon>Bacilli</taxon>
        <taxon>Bacillales</taxon>
        <taxon>Paenibacillaceae</taxon>
        <taxon>Paenibacillus</taxon>
    </lineage>
</organism>
<accession>A0A163FHX7</accession>
<dbReference type="GeneID" id="97553920"/>
<keyword evidence="3" id="KW-1185">Reference proteome</keyword>
<gene>
    <name evidence="2" type="ORF">AWU65_30550</name>
</gene>
<dbReference type="RefSeq" id="WP_006212139.1">
    <property type="nucleotide sequence ID" value="NZ_CBCSBX010000010.1"/>
</dbReference>
<comment type="caution">
    <text evidence="2">The sequence shown here is derived from an EMBL/GenBank/DDBJ whole genome shotgun (WGS) entry which is preliminary data.</text>
</comment>
<dbReference type="EMBL" id="LWMH01000002">
    <property type="protein sequence ID" value="KZS44401.1"/>
    <property type="molecule type" value="Genomic_DNA"/>
</dbReference>
<protein>
    <submittedName>
        <fullName evidence="2">Uncharacterized protein</fullName>
    </submittedName>
</protein>
<dbReference type="KEGG" id="pglu:A3958_02805"/>
<evidence type="ECO:0000256" key="1">
    <source>
        <dbReference type="SAM" id="Phobius"/>
    </source>
</evidence>
<sequence length="63" mass="6610">MSELRGRGAYDGFNIMAPLRLRRTLAVHGACCTASPAALVFAGIVFGADGKETSQIDLAENPT</sequence>
<feature type="transmembrane region" description="Helical" evidence="1">
    <location>
        <begin position="25"/>
        <end position="48"/>
    </location>
</feature>
<reference evidence="2" key="1">
    <citation type="journal article" date="2016" name="Genome Announc.">
        <title>Draft genomes of two strains of Paenibacillus glucanolyticus with capability to degrade lignocellulose.</title>
        <authorList>
            <person name="Mathews S.L."/>
            <person name="Pawlak J."/>
            <person name="Grunden A.M."/>
        </authorList>
    </citation>
    <scope>NUCLEOTIDE SEQUENCE [LARGE SCALE GENOMIC DNA]</scope>
    <source>
        <strain evidence="2">SLM1</strain>
    </source>
</reference>
<keyword evidence="1" id="KW-0812">Transmembrane</keyword>
<name>A0A163FHX7_9BACL</name>